<protein>
    <recommendedName>
        <fullName evidence="1">Reverse transcriptase domain-containing protein</fullName>
    </recommendedName>
</protein>
<feature type="domain" description="Reverse transcriptase" evidence="1">
    <location>
        <begin position="1"/>
        <end position="122"/>
    </location>
</feature>
<reference evidence="2" key="1">
    <citation type="submission" date="2015-11" db="EMBL/GenBank/DDBJ databases">
        <title>De novo transcriptome assembly of four potential Pierce s Disease insect vectors from Arizona vineyards.</title>
        <authorList>
            <person name="Tassone E.E."/>
        </authorList>
    </citation>
    <scope>NUCLEOTIDE SEQUENCE</scope>
</reference>
<evidence type="ECO:0000259" key="1">
    <source>
        <dbReference type="PROSITE" id="PS50878"/>
    </source>
</evidence>
<gene>
    <name evidence="3" type="ORF">g.35779</name>
    <name evidence="2" type="ORF">g.35780</name>
</gene>
<accession>A0A1B6JIC3</accession>
<organism evidence="2">
    <name type="scientific">Homalodisca liturata</name>
    <dbReference type="NCBI Taxonomy" id="320908"/>
    <lineage>
        <taxon>Eukaryota</taxon>
        <taxon>Metazoa</taxon>
        <taxon>Ecdysozoa</taxon>
        <taxon>Arthropoda</taxon>
        <taxon>Hexapoda</taxon>
        <taxon>Insecta</taxon>
        <taxon>Pterygota</taxon>
        <taxon>Neoptera</taxon>
        <taxon>Paraneoptera</taxon>
        <taxon>Hemiptera</taxon>
        <taxon>Auchenorrhyncha</taxon>
        <taxon>Membracoidea</taxon>
        <taxon>Cicadellidae</taxon>
        <taxon>Cicadellinae</taxon>
        <taxon>Proconiini</taxon>
        <taxon>Homalodisca</taxon>
    </lineage>
</organism>
<dbReference type="AlphaFoldDB" id="A0A1B6JIC3"/>
<dbReference type="EMBL" id="GECU01003175">
    <property type="protein sequence ID" value="JAT04532.1"/>
    <property type="molecule type" value="Transcribed_RNA"/>
</dbReference>
<dbReference type="PROSITE" id="PS50878">
    <property type="entry name" value="RT_POL"/>
    <property type="match status" value="1"/>
</dbReference>
<dbReference type="PANTHER" id="PTHR33332">
    <property type="entry name" value="REVERSE TRANSCRIPTASE DOMAIN-CONTAINING PROTEIN"/>
    <property type="match status" value="1"/>
</dbReference>
<sequence>MSYLSGRTQVVEIQNITLGLKNTYQSNPQPVTCGVPQESVLGPAIFVLFVNDFPAYIQDHNTNCVMYADDTTLLIRDDTAEGVHATACNSLCKALTYCRKNDLAVNPSKTIQINFSLHSKNT</sequence>
<evidence type="ECO:0000313" key="2">
    <source>
        <dbReference type="EMBL" id="JAS98938.1"/>
    </source>
</evidence>
<dbReference type="InterPro" id="IPR000477">
    <property type="entry name" value="RT_dom"/>
</dbReference>
<dbReference type="Pfam" id="PF00078">
    <property type="entry name" value="RVT_1"/>
    <property type="match status" value="1"/>
</dbReference>
<dbReference type="EMBL" id="GECU01008768">
    <property type="protein sequence ID" value="JAS98938.1"/>
    <property type="molecule type" value="Transcribed_RNA"/>
</dbReference>
<name>A0A1B6JIC3_9HEMI</name>
<evidence type="ECO:0000313" key="3">
    <source>
        <dbReference type="EMBL" id="JAT04532.1"/>
    </source>
</evidence>
<proteinExistence type="predicted"/>